<keyword evidence="2" id="KW-1185">Reference proteome</keyword>
<dbReference type="Proteomes" id="UP001500339">
    <property type="component" value="Unassembled WGS sequence"/>
</dbReference>
<evidence type="ECO:0000313" key="1">
    <source>
        <dbReference type="EMBL" id="GAA0727161.1"/>
    </source>
</evidence>
<proteinExistence type="predicted"/>
<name>A0ABN1J2X3_9CLOT</name>
<dbReference type="EMBL" id="BAAACF010000003">
    <property type="protein sequence ID" value="GAA0727161.1"/>
    <property type="molecule type" value="Genomic_DNA"/>
</dbReference>
<accession>A0ABN1J2X3</accession>
<evidence type="ECO:0000313" key="2">
    <source>
        <dbReference type="Proteomes" id="UP001500339"/>
    </source>
</evidence>
<dbReference type="RefSeq" id="WP_343770082.1">
    <property type="nucleotide sequence ID" value="NZ_BAAACF010000003.1"/>
</dbReference>
<organism evidence="1 2">
    <name type="scientific">Clostridium malenominatum</name>
    <dbReference type="NCBI Taxonomy" id="1539"/>
    <lineage>
        <taxon>Bacteria</taxon>
        <taxon>Bacillati</taxon>
        <taxon>Bacillota</taxon>
        <taxon>Clostridia</taxon>
        <taxon>Eubacteriales</taxon>
        <taxon>Clostridiaceae</taxon>
        <taxon>Clostridium</taxon>
    </lineage>
</organism>
<dbReference type="InterPro" id="IPR009751">
    <property type="entry name" value="CryBP1"/>
</dbReference>
<gene>
    <name evidence="1" type="ORF">GCM10008905_24440</name>
</gene>
<reference evidence="1 2" key="1">
    <citation type="journal article" date="2019" name="Int. J. Syst. Evol. Microbiol.">
        <title>The Global Catalogue of Microorganisms (GCM) 10K type strain sequencing project: providing services to taxonomists for standard genome sequencing and annotation.</title>
        <authorList>
            <consortium name="The Broad Institute Genomics Platform"/>
            <consortium name="The Broad Institute Genome Sequencing Center for Infectious Disease"/>
            <person name="Wu L."/>
            <person name="Ma J."/>
        </authorList>
    </citation>
    <scope>NUCLEOTIDE SEQUENCE [LARGE SCALE GENOMIC DNA]</scope>
    <source>
        <strain evidence="1 2">JCM 1405</strain>
    </source>
</reference>
<comment type="caution">
    <text evidence="1">The sequence shown here is derived from an EMBL/GenBank/DDBJ whole genome shotgun (WGS) entry which is preliminary data.</text>
</comment>
<dbReference type="Pfam" id="PF07029">
    <property type="entry name" value="CryBP1"/>
    <property type="match status" value="1"/>
</dbReference>
<protein>
    <recommendedName>
        <fullName evidence="3">CryBP1 protein</fullName>
    </recommendedName>
</protein>
<evidence type="ECO:0008006" key="3">
    <source>
        <dbReference type="Google" id="ProtNLM"/>
    </source>
</evidence>
<sequence length="250" mass="26479">MKDIQEILMEMDKLSEQIATTLDEGVMELPILEPPVILENVEKTGCAECGDGVVSQQQSTCTCSSACPPCNDRVQYCCKVPVPIGFNVLSALTGTGGPRGTRSLAVKSCLYCFVDPTPCQVTITTDACSPITANIYPIRVIGCIQYIASLSNVQGTCGINSTANIALTQLSNDQNTASVCCQSSICVNQVVGHQGTAPTQAQSTPKAIPCNALKASLTVRLEDCDCLAANLDKTQVLTFRGEFQLPKTCS</sequence>